<dbReference type="SUPFAM" id="SSF48452">
    <property type="entry name" value="TPR-like"/>
    <property type="match status" value="1"/>
</dbReference>
<dbReference type="Pfam" id="PF07980">
    <property type="entry name" value="SusD_RagB"/>
    <property type="match status" value="1"/>
</dbReference>
<protein>
    <submittedName>
        <fullName evidence="8">Starch-binding associating with outer membrane</fullName>
    </submittedName>
</protein>
<dbReference type="Proteomes" id="UP000199656">
    <property type="component" value="Unassembled WGS sequence"/>
</dbReference>
<dbReference type="InterPro" id="IPR012944">
    <property type="entry name" value="SusD_RagB_dom"/>
</dbReference>
<dbReference type="InterPro" id="IPR033985">
    <property type="entry name" value="SusD-like_N"/>
</dbReference>
<gene>
    <name evidence="8" type="ORF">SAMN05660909_02104</name>
</gene>
<name>A0A1H4BK85_9BACT</name>
<feature type="domain" description="SusD-like N-terminal" evidence="7">
    <location>
        <begin position="100"/>
        <end position="196"/>
    </location>
</feature>
<sequence length="495" mass="57040">MRNIAVAALLTVLAVGTPSCKKMLDVTSHRAVTEENMWQNKNDARAGLSACYGLMRAALANENAHWVYGELRGGDFAVTRREDLRAVSESNLNASFTTMDEWRDWRRFYAAIAQCNLAIEKLPLVPGRDYRYSQVEMNCDRSQAIFIRAFLYYYMVRIWGDVPLVIKPADGVAKAIPREDWKKVLDFAAEQALLAVDGLPFRYDGNSPEAPGQYRGQGEDHHRSIAITKGMCYTLLAHIYAWKEDYPNALLYADRVVNIASQSNYKFETAQYIAQLDGTFRGRNSGNIFQVDMNFDHAEISTTGQLEDWTLREPYIQKRESEIYVSKDTILKIYNEIHEQRPDYWFTKMDDVYPMFYKVKQLNSAVATNPLSLYASAIVIFRYEELFLLRAEAKARLNMTSEAQNDLNAVRNARSLRNIKTDTQGQDLLDAIFLERRRELIGEGWYWYDLVHFKKIPQQTRLTQEDVNKGAALWPISQNALNNNKALVQNSFWKN</sequence>
<dbReference type="STRING" id="408074.SAMN05660909_02104"/>
<dbReference type="Gene3D" id="1.25.40.390">
    <property type="match status" value="1"/>
</dbReference>
<evidence type="ECO:0000256" key="1">
    <source>
        <dbReference type="ARBA" id="ARBA00004442"/>
    </source>
</evidence>
<dbReference type="InterPro" id="IPR011990">
    <property type="entry name" value="TPR-like_helical_dom_sf"/>
</dbReference>
<evidence type="ECO:0000259" key="6">
    <source>
        <dbReference type="Pfam" id="PF07980"/>
    </source>
</evidence>
<evidence type="ECO:0000313" key="8">
    <source>
        <dbReference type="EMBL" id="SEA48222.1"/>
    </source>
</evidence>
<keyword evidence="3" id="KW-0732">Signal</keyword>
<evidence type="ECO:0000256" key="4">
    <source>
        <dbReference type="ARBA" id="ARBA00023136"/>
    </source>
</evidence>
<evidence type="ECO:0000256" key="2">
    <source>
        <dbReference type="ARBA" id="ARBA00006275"/>
    </source>
</evidence>
<keyword evidence="5" id="KW-0998">Cell outer membrane</keyword>
<dbReference type="RefSeq" id="WP_168927796.1">
    <property type="nucleotide sequence ID" value="NZ_BKAT01000011.1"/>
</dbReference>
<proteinExistence type="inferred from homology"/>
<comment type="similarity">
    <text evidence="2">Belongs to the SusD family.</text>
</comment>
<dbReference type="EMBL" id="FNRL01000008">
    <property type="protein sequence ID" value="SEA48222.1"/>
    <property type="molecule type" value="Genomic_DNA"/>
</dbReference>
<reference evidence="9" key="1">
    <citation type="submission" date="2016-10" db="EMBL/GenBank/DDBJ databases">
        <authorList>
            <person name="Varghese N."/>
            <person name="Submissions S."/>
        </authorList>
    </citation>
    <scope>NUCLEOTIDE SEQUENCE [LARGE SCALE GENOMIC DNA]</scope>
    <source>
        <strain evidence="9">DSM 23920</strain>
    </source>
</reference>
<organism evidence="8 9">
    <name type="scientific">Chitinophaga terrae</name>
    <name type="common">ex Kim and Jung 2007</name>
    <dbReference type="NCBI Taxonomy" id="408074"/>
    <lineage>
        <taxon>Bacteria</taxon>
        <taxon>Pseudomonadati</taxon>
        <taxon>Bacteroidota</taxon>
        <taxon>Chitinophagia</taxon>
        <taxon>Chitinophagales</taxon>
        <taxon>Chitinophagaceae</taxon>
        <taxon>Chitinophaga</taxon>
    </lineage>
</organism>
<dbReference type="GO" id="GO:0009279">
    <property type="term" value="C:cell outer membrane"/>
    <property type="evidence" value="ECO:0007669"/>
    <property type="project" value="UniProtKB-SubCell"/>
</dbReference>
<evidence type="ECO:0000313" key="9">
    <source>
        <dbReference type="Proteomes" id="UP000199656"/>
    </source>
</evidence>
<keyword evidence="9" id="KW-1185">Reference proteome</keyword>
<dbReference type="CDD" id="cd08977">
    <property type="entry name" value="SusD"/>
    <property type="match status" value="1"/>
</dbReference>
<comment type="subcellular location">
    <subcellularLocation>
        <location evidence="1">Cell outer membrane</location>
    </subcellularLocation>
</comment>
<evidence type="ECO:0000256" key="3">
    <source>
        <dbReference type="ARBA" id="ARBA00022729"/>
    </source>
</evidence>
<dbReference type="AlphaFoldDB" id="A0A1H4BK85"/>
<keyword evidence="4" id="KW-0472">Membrane</keyword>
<accession>A0A1H4BK85</accession>
<feature type="domain" description="RagB/SusD" evidence="6">
    <location>
        <begin position="373"/>
        <end position="493"/>
    </location>
</feature>
<dbReference type="Pfam" id="PF14322">
    <property type="entry name" value="SusD-like_3"/>
    <property type="match status" value="1"/>
</dbReference>
<evidence type="ECO:0000259" key="7">
    <source>
        <dbReference type="Pfam" id="PF14322"/>
    </source>
</evidence>
<evidence type="ECO:0000256" key="5">
    <source>
        <dbReference type="ARBA" id="ARBA00023237"/>
    </source>
</evidence>